<keyword evidence="2" id="KW-1185">Reference proteome</keyword>
<dbReference type="GO" id="GO:0008168">
    <property type="term" value="F:methyltransferase activity"/>
    <property type="evidence" value="ECO:0007669"/>
    <property type="project" value="UniProtKB-KW"/>
</dbReference>
<dbReference type="GO" id="GO:0032259">
    <property type="term" value="P:methylation"/>
    <property type="evidence" value="ECO:0007669"/>
    <property type="project" value="UniProtKB-KW"/>
</dbReference>
<protein>
    <submittedName>
        <fullName evidence="1">Methyltransferase domain-containing protein</fullName>
    </submittedName>
</protein>
<dbReference type="SUPFAM" id="SSF53335">
    <property type="entry name" value="S-adenosyl-L-methionine-dependent methyltransferases"/>
    <property type="match status" value="1"/>
</dbReference>
<evidence type="ECO:0000313" key="1">
    <source>
        <dbReference type="EMBL" id="MFL9880041.1"/>
    </source>
</evidence>
<organism evidence="1 2">
    <name type="scientific">Herbaspirillum rhizosphaerae</name>
    <dbReference type="NCBI Taxonomy" id="346179"/>
    <lineage>
        <taxon>Bacteria</taxon>
        <taxon>Pseudomonadati</taxon>
        <taxon>Pseudomonadota</taxon>
        <taxon>Betaproteobacteria</taxon>
        <taxon>Burkholderiales</taxon>
        <taxon>Oxalobacteraceae</taxon>
        <taxon>Herbaspirillum</taxon>
    </lineage>
</organism>
<dbReference type="Proteomes" id="UP001629214">
    <property type="component" value="Unassembled WGS sequence"/>
</dbReference>
<comment type="caution">
    <text evidence="1">The sequence shown here is derived from an EMBL/GenBank/DDBJ whole genome shotgun (WGS) entry which is preliminary data.</text>
</comment>
<dbReference type="RefSeq" id="WP_408169130.1">
    <property type="nucleotide sequence ID" value="NZ_JAQQFR010000011.1"/>
</dbReference>
<dbReference type="InterPro" id="IPR029063">
    <property type="entry name" value="SAM-dependent_MTases_sf"/>
</dbReference>
<name>A0ABW8ZAP0_9BURK</name>
<dbReference type="CDD" id="cd02440">
    <property type="entry name" value="AdoMet_MTases"/>
    <property type="match status" value="1"/>
</dbReference>
<reference evidence="1 2" key="1">
    <citation type="journal article" date="2024" name="Chem. Sci.">
        <title>Discovery of megapolipeptins by genome mining of a Burkholderiales bacteria collection.</title>
        <authorList>
            <person name="Paulo B.S."/>
            <person name="Recchia M.J.J."/>
            <person name="Lee S."/>
            <person name="Fergusson C.H."/>
            <person name="Romanowski S.B."/>
            <person name="Hernandez A."/>
            <person name="Krull N."/>
            <person name="Liu D.Y."/>
            <person name="Cavanagh H."/>
            <person name="Bos A."/>
            <person name="Gray C.A."/>
            <person name="Murphy B.T."/>
            <person name="Linington R.G."/>
            <person name="Eustaquio A.S."/>
        </authorList>
    </citation>
    <scope>NUCLEOTIDE SEQUENCE [LARGE SCALE GENOMIC DNA]</scope>
    <source>
        <strain evidence="1 2">RL21-008-BIB-B</strain>
    </source>
</reference>
<gene>
    <name evidence="1" type="ORF">PQR63_16695</name>
</gene>
<dbReference type="EMBL" id="JAQQFR010000011">
    <property type="protein sequence ID" value="MFL9880041.1"/>
    <property type="molecule type" value="Genomic_DNA"/>
</dbReference>
<keyword evidence="1" id="KW-0489">Methyltransferase</keyword>
<dbReference type="PANTHER" id="PTHR43861:SF5">
    <property type="entry name" value="BLL5978 PROTEIN"/>
    <property type="match status" value="1"/>
</dbReference>
<dbReference type="Gene3D" id="3.40.50.150">
    <property type="entry name" value="Vaccinia Virus protein VP39"/>
    <property type="match status" value="1"/>
</dbReference>
<accession>A0ABW8ZAP0</accession>
<keyword evidence="1" id="KW-0808">Transferase</keyword>
<evidence type="ECO:0000313" key="2">
    <source>
        <dbReference type="Proteomes" id="UP001629214"/>
    </source>
</evidence>
<proteinExistence type="predicted"/>
<dbReference type="Pfam" id="PF13489">
    <property type="entry name" value="Methyltransf_23"/>
    <property type="match status" value="1"/>
</dbReference>
<sequence length="374" mass="41244">MTTTEHTQEKLSCIICKSKLLKIADNLRTASSRADKLYPLSIYKCSNCSHVQKDVNVEYQNHLEDVYKTSYTLPGGGKKTNIVNGNVVCRESNIANYLTKFIADKSDVSVLDVGTGSGYLLKAFSEIHPGFKLAGFDITNEKEALIRENGATNFYHESLERIEERFDVITLNHVAEHLPSPVETLRQATALLKPQGIILVIVPCFELVYSDFFFLEHCSHFTESSLNTLAAFSGLSIVDRMEGVLGSIEIGFIAKDAKRKPEVNPVSAIAWANALPPYILENKKQRTLGVFGLNGVGMWLGAMMKGDISFFVDDDPAKQGSTFAECPIISVTDIPTDSVVIVAFNNPSSSIKMSERLAKLRPDIEFISPPNPLS</sequence>
<dbReference type="PANTHER" id="PTHR43861">
    <property type="entry name" value="TRANS-ACONITATE 2-METHYLTRANSFERASE-RELATED"/>
    <property type="match status" value="1"/>
</dbReference>